<dbReference type="KEGG" id="emar:D1013_15765"/>
<accession>A0A3G2L962</accession>
<reference evidence="1 2" key="1">
    <citation type="submission" date="2018-08" db="EMBL/GenBank/DDBJ databases">
        <title>The reduced genetic potential of extracellular carbohydrate catabolism in Euzebyella marina RN62, a Flavobacteriia bacterium isolated from the hadal water.</title>
        <authorList>
            <person name="Xue C."/>
        </authorList>
    </citation>
    <scope>NUCLEOTIDE SEQUENCE [LARGE SCALE GENOMIC DNA]</scope>
    <source>
        <strain evidence="1 2">RN62</strain>
    </source>
</reference>
<dbReference type="Pfam" id="PF13585">
    <property type="entry name" value="CHU_C"/>
    <property type="match status" value="1"/>
</dbReference>
<dbReference type="Proteomes" id="UP000276309">
    <property type="component" value="Chromosome"/>
</dbReference>
<sequence length="482" mass="53326">MRLVILIFLIIYAHESVGQTCSSLSTPIDGALDVPVDSPIRWRTVPNIIGYVVSLGTTPGGGEIINRRSSGQNNFYLPEVGLPADTQIYVTIGYFKEGQDFTTCDVETFRTVKVTQPPPCTNLETPMKNSSNIAADTDLQWNYAPTATGYFLSIGTSVGSNDVLDNFDVKNTLSYEAPDGLPADTEVFVQITPHNGIGEAVSCPTESFITTSAVIDCGPYFDFTSGTTITLGPEITIPDAIGLCAQQPVTTIVSEDVADGFRWYFLEPDGNENLISTEPYIELSKAGAYRYEAYNNISQSATIVECSQSKLFHVFDSDAAVIEFIEETRETNGRDIKVNISGAGDYEFALGNREGPYQTSNTFSSVSHEFQEVFVRDKNGCGITISSIPRRLSKDDFPKFFTPNGDGVNDFWQFTKPLRANEIDITEIHIFNRFGHLLAIIEPERKGWNGVYQGTLLPESDYWYRAYSANGEEIRGHFTLKR</sequence>
<dbReference type="InterPro" id="IPR026341">
    <property type="entry name" value="T9SS_type_B"/>
</dbReference>
<dbReference type="EMBL" id="CP032050">
    <property type="protein sequence ID" value="AYN68731.1"/>
    <property type="molecule type" value="Genomic_DNA"/>
</dbReference>
<dbReference type="NCBIfam" id="TIGR04131">
    <property type="entry name" value="Bac_Flav_CTERM"/>
    <property type="match status" value="1"/>
</dbReference>
<protein>
    <submittedName>
        <fullName evidence="1">Gliding motility-associated C-terminal domain-containing protein</fullName>
    </submittedName>
</protein>
<dbReference type="AlphaFoldDB" id="A0A3G2L962"/>
<evidence type="ECO:0000313" key="1">
    <source>
        <dbReference type="EMBL" id="AYN68731.1"/>
    </source>
</evidence>
<organism evidence="1 2">
    <name type="scientific">Euzebyella marina</name>
    <dbReference type="NCBI Taxonomy" id="1761453"/>
    <lineage>
        <taxon>Bacteria</taxon>
        <taxon>Pseudomonadati</taxon>
        <taxon>Bacteroidota</taxon>
        <taxon>Flavobacteriia</taxon>
        <taxon>Flavobacteriales</taxon>
        <taxon>Flavobacteriaceae</taxon>
        <taxon>Euzebyella</taxon>
    </lineage>
</organism>
<dbReference type="OrthoDB" id="9813840at2"/>
<gene>
    <name evidence="1" type="ORF">D1013_15765</name>
</gene>
<dbReference type="RefSeq" id="WP_121849743.1">
    <property type="nucleotide sequence ID" value="NZ_CP032050.1"/>
</dbReference>
<name>A0A3G2L962_9FLAO</name>
<proteinExistence type="predicted"/>
<keyword evidence="2" id="KW-1185">Reference proteome</keyword>
<evidence type="ECO:0000313" key="2">
    <source>
        <dbReference type="Proteomes" id="UP000276309"/>
    </source>
</evidence>